<comment type="caution">
    <text evidence="1">The sequence shown here is derived from an EMBL/GenBank/DDBJ whole genome shotgun (WGS) entry which is preliminary data.</text>
</comment>
<reference evidence="1 2" key="1">
    <citation type="submission" date="2018-05" db="EMBL/GenBank/DDBJ databases">
        <title>Draft genome of Methanospirillum stamsii Pt1.</title>
        <authorList>
            <person name="Dueholm M.S."/>
            <person name="Nielsen P.H."/>
            <person name="Bakmann L.F."/>
            <person name="Otzen D.E."/>
        </authorList>
    </citation>
    <scope>NUCLEOTIDE SEQUENCE [LARGE SCALE GENOMIC DNA]</scope>
    <source>
        <strain evidence="1 2">Pt1</strain>
    </source>
</reference>
<dbReference type="Pfam" id="PF24434">
    <property type="entry name" value="DUF7557"/>
    <property type="match status" value="1"/>
</dbReference>
<name>A0A2V2N032_9EURY</name>
<sequence length="76" mass="8832">MSSDVFIPIDENIQGRLDALKGPQENYNEVLIRLLTAYELNTLSEEDKRDIEQSIREIREGKYCSIEDLMKEEGLL</sequence>
<organism evidence="1 2">
    <name type="scientific">Methanospirillum stamsii</name>
    <dbReference type="NCBI Taxonomy" id="1277351"/>
    <lineage>
        <taxon>Archaea</taxon>
        <taxon>Methanobacteriati</taxon>
        <taxon>Methanobacteriota</taxon>
        <taxon>Stenosarchaea group</taxon>
        <taxon>Methanomicrobia</taxon>
        <taxon>Methanomicrobiales</taxon>
        <taxon>Methanospirillaceae</taxon>
        <taxon>Methanospirillum</taxon>
    </lineage>
</organism>
<dbReference type="AlphaFoldDB" id="A0A2V2N032"/>
<evidence type="ECO:0000313" key="2">
    <source>
        <dbReference type="Proteomes" id="UP000245934"/>
    </source>
</evidence>
<proteinExistence type="predicted"/>
<dbReference type="GeneID" id="97610497"/>
<dbReference type="Proteomes" id="UP000245934">
    <property type="component" value="Unassembled WGS sequence"/>
</dbReference>
<keyword evidence="2" id="KW-1185">Reference proteome</keyword>
<dbReference type="RefSeq" id="WP_109942490.1">
    <property type="nucleotide sequence ID" value="NZ_CP176366.1"/>
</dbReference>
<accession>A0A2V2N032</accession>
<evidence type="ECO:0000313" key="1">
    <source>
        <dbReference type="EMBL" id="PWR69517.1"/>
    </source>
</evidence>
<dbReference type="InterPro" id="IPR055979">
    <property type="entry name" value="DUF7557"/>
</dbReference>
<protein>
    <submittedName>
        <fullName evidence="1">Uncharacterized protein</fullName>
    </submittedName>
</protein>
<gene>
    <name evidence="1" type="ORF">DLD82_17870</name>
</gene>
<dbReference type="EMBL" id="QGMZ01000073">
    <property type="protein sequence ID" value="PWR69517.1"/>
    <property type="molecule type" value="Genomic_DNA"/>
</dbReference>